<dbReference type="AlphaFoldDB" id="A0A0J6XHQ1"/>
<dbReference type="PATRIC" id="fig|66430.4.peg.2555"/>
<dbReference type="InterPro" id="IPR029058">
    <property type="entry name" value="AB_hydrolase_fold"/>
</dbReference>
<evidence type="ECO:0000313" key="3">
    <source>
        <dbReference type="EMBL" id="KMO94173.1"/>
    </source>
</evidence>
<accession>A0A0J6XHQ1</accession>
<dbReference type="InterPro" id="IPR001031">
    <property type="entry name" value="Thioesterase"/>
</dbReference>
<reference evidence="3 4" key="1">
    <citation type="submission" date="2015-06" db="EMBL/GenBank/DDBJ databases">
        <title>Recapitulation of the evolution of biosynthetic gene clusters reveals hidden chemical diversity on bacterial genomes.</title>
        <authorList>
            <person name="Cruz-Morales P."/>
            <person name="Martinez-Guerrero C."/>
            <person name="Morales-Escalante M.A."/>
            <person name="Yanez-Guerra L.A."/>
            <person name="Kopp J.F."/>
            <person name="Feldmann J."/>
            <person name="Ramos-Aboites H.E."/>
            <person name="Barona-Gomez F."/>
        </authorList>
    </citation>
    <scope>NUCLEOTIDE SEQUENCE [LARGE SCALE GENOMIC DNA]</scope>
    <source>
        <strain evidence="3 4">ATCC 31245</strain>
    </source>
</reference>
<dbReference type="InterPro" id="IPR012223">
    <property type="entry name" value="TEII"/>
</dbReference>
<evidence type="ECO:0000259" key="2">
    <source>
        <dbReference type="Pfam" id="PF00975"/>
    </source>
</evidence>
<dbReference type="Gene3D" id="3.40.50.1820">
    <property type="entry name" value="alpha/beta hydrolase"/>
    <property type="match status" value="1"/>
</dbReference>
<comment type="caution">
    <text evidence="3">The sequence shown here is derived from an EMBL/GenBank/DDBJ whole genome shotgun (WGS) entry which is preliminary data.</text>
</comment>
<dbReference type="PANTHER" id="PTHR11487">
    <property type="entry name" value="THIOESTERASE"/>
    <property type="match status" value="1"/>
</dbReference>
<dbReference type="PANTHER" id="PTHR11487:SF0">
    <property type="entry name" value="S-ACYL FATTY ACID SYNTHASE THIOESTERASE, MEDIUM CHAIN"/>
    <property type="match status" value="1"/>
</dbReference>
<proteinExistence type="inferred from homology"/>
<gene>
    <name evidence="3" type="ORF">ACS04_31110</name>
</gene>
<keyword evidence="4" id="KW-1185">Reference proteome</keyword>
<protein>
    <recommendedName>
        <fullName evidence="2">Thioesterase domain-containing protein</fullName>
    </recommendedName>
</protein>
<dbReference type="OrthoDB" id="8480037at2"/>
<dbReference type="Pfam" id="PF00975">
    <property type="entry name" value="Thioesterase"/>
    <property type="match status" value="1"/>
</dbReference>
<sequence length="269" mass="28298">MGNATPAGGGAAGGPRWLKRLTVPGTPAPQAARARIVCLPHAGGAANAYQSWARHLPPAIELLAVQYPGRQDRLSEPCSETMEESAGAAAAALAELPVLPTVVFGHSMGALVAYETTLRLARHAPHAAPVHLFVSAAPAPHRDREDLPALDDESLIAYSRRQGGAQPEVYDIPELRELLLPSLRADFRLLTRYQGVREPARTDVPVTAFGGDRDAGCPPGELAGWGDLTTAEFSTRVFPGGHFYLQGREEQLTALVAGALGTGAATPTP</sequence>
<dbReference type="SUPFAM" id="SSF53474">
    <property type="entry name" value="alpha/beta-Hydrolases"/>
    <property type="match status" value="1"/>
</dbReference>
<organism evidence="3 4">
    <name type="scientific">Streptomyces roseus</name>
    <dbReference type="NCBI Taxonomy" id="66430"/>
    <lineage>
        <taxon>Bacteria</taxon>
        <taxon>Bacillati</taxon>
        <taxon>Actinomycetota</taxon>
        <taxon>Actinomycetes</taxon>
        <taxon>Kitasatosporales</taxon>
        <taxon>Streptomycetaceae</taxon>
        <taxon>Streptomyces</taxon>
    </lineage>
</organism>
<dbReference type="Proteomes" id="UP000035932">
    <property type="component" value="Unassembled WGS sequence"/>
</dbReference>
<dbReference type="GO" id="GO:0008610">
    <property type="term" value="P:lipid biosynthetic process"/>
    <property type="evidence" value="ECO:0007669"/>
    <property type="project" value="TreeGrafter"/>
</dbReference>
<evidence type="ECO:0000313" key="4">
    <source>
        <dbReference type="Proteomes" id="UP000035932"/>
    </source>
</evidence>
<feature type="domain" description="Thioesterase" evidence="2">
    <location>
        <begin position="35"/>
        <end position="255"/>
    </location>
</feature>
<dbReference type="STRING" id="66430.ACS04_31110"/>
<comment type="similarity">
    <text evidence="1">Belongs to the thioesterase family.</text>
</comment>
<dbReference type="RefSeq" id="WP_048480145.1">
    <property type="nucleotide sequence ID" value="NZ_JBIRUD010000019.1"/>
</dbReference>
<name>A0A0J6XHQ1_9ACTN</name>
<evidence type="ECO:0000256" key="1">
    <source>
        <dbReference type="ARBA" id="ARBA00007169"/>
    </source>
</evidence>
<dbReference type="EMBL" id="LFML01000149">
    <property type="protein sequence ID" value="KMO94173.1"/>
    <property type="molecule type" value="Genomic_DNA"/>
</dbReference>